<keyword evidence="1" id="KW-0812">Transmembrane</keyword>
<keyword evidence="1" id="KW-0472">Membrane</keyword>
<dbReference type="Ensembl" id="ENSSRHT00000041273.1">
    <property type="protein sequence ID" value="ENSSRHP00000040127.1"/>
    <property type="gene ID" value="ENSSRHG00000020429.1"/>
</dbReference>
<organism evidence="2 3">
    <name type="scientific">Sinocyclocheilus rhinocerous</name>
    <dbReference type="NCBI Taxonomy" id="307959"/>
    <lineage>
        <taxon>Eukaryota</taxon>
        <taxon>Metazoa</taxon>
        <taxon>Chordata</taxon>
        <taxon>Craniata</taxon>
        <taxon>Vertebrata</taxon>
        <taxon>Euteleostomi</taxon>
        <taxon>Actinopterygii</taxon>
        <taxon>Neopterygii</taxon>
        <taxon>Teleostei</taxon>
        <taxon>Ostariophysi</taxon>
        <taxon>Cypriniformes</taxon>
        <taxon>Cyprinidae</taxon>
        <taxon>Cyprininae</taxon>
        <taxon>Sinocyclocheilus</taxon>
    </lineage>
</organism>
<feature type="transmembrane region" description="Helical" evidence="1">
    <location>
        <begin position="62"/>
        <end position="81"/>
    </location>
</feature>
<dbReference type="Proteomes" id="UP000472270">
    <property type="component" value="Unassembled WGS sequence"/>
</dbReference>
<dbReference type="AlphaFoldDB" id="A0A673IJY8"/>
<evidence type="ECO:0000256" key="1">
    <source>
        <dbReference type="SAM" id="Phobius"/>
    </source>
</evidence>
<keyword evidence="3" id="KW-1185">Reference proteome</keyword>
<accession>A0A673IJY8</accession>
<reference evidence="2" key="2">
    <citation type="submission" date="2025-09" db="UniProtKB">
        <authorList>
            <consortium name="Ensembl"/>
        </authorList>
    </citation>
    <scope>IDENTIFICATION</scope>
</reference>
<reference evidence="2" key="1">
    <citation type="submission" date="2025-08" db="UniProtKB">
        <authorList>
            <consortium name="Ensembl"/>
        </authorList>
    </citation>
    <scope>IDENTIFICATION</scope>
</reference>
<sequence length="105" mass="11960">MNEIWSFSTVSHPQKTTVMCHNVCSFDRTIASHHMPDLFLSVFPVGYPFALVYRWFLFHQSATVVHLFHTFSGLALATFNFGEREKEAGKEDLITSVFTPVTCLS</sequence>
<name>A0A673IJY8_9TELE</name>
<feature type="transmembrane region" description="Helical" evidence="1">
    <location>
        <begin position="38"/>
        <end position="56"/>
    </location>
</feature>
<proteinExistence type="predicted"/>
<keyword evidence="1" id="KW-1133">Transmembrane helix</keyword>
<evidence type="ECO:0000313" key="3">
    <source>
        <dbReference type="Proteomes" id="UP000472270"/>
    </source>
</evidence>
<evidence type="ECO:0000313" key="2">
    <source>
        <dbReference type="Ensembl" id="ENSSRHP00000040127.1"/>
    </source>
</evidence>
<protein>
    <submittedName>
        <fullName evidence="2">Uncharacterized protein</fullName>
    </submittedName>
</protein>